<dbReference type="PANTHER" id="PTHR44591:SF3">
    <property type="entry name" value="RESPONSE REGULATORY DOMAIN-CONTAINING PROTEIN"/>
    <property type="match status" value="1"/>
</dbReference>
<dbReference type="Pfam" id="PF00072">
    <property type="entry name" value="Response_reg"/>
    <property type="match status" value="1"/>
</dbReference>
<evidence type="ECO:0000259" key="3">
    <source>
        <dbReference type="PROSITE" id="PS50110"/>
    </source>
</evidence>
<dbReference type="Gene3D" id="3.40.50.2300">
    <property type="match status" value="1"/>
</dbReference>
<protein>
    <submittedName>
        <fullName evidence="4">Response regulator</fullName>
    </submittedName>
</protein>
<dbReference type="InterPro" id="IPR011006">
    <property type="entry name" value="CheY-like_superfamily"/>
</dbReference>
<dbReference type="AlphaFoldDB" id="A0A540VFG3"/>
<feature type="domain" description="Response regulatory" evidence="3">
    <location>
        <begin position="7"/>
        <end position="123"/>
    </location>
</feature>
<name>A0A540VFG3_9CHLR</name>
<accession>A0A540VFG3</accession>
<comment type="caution">
    <text evidence="4">The sequence shown here is derived from an EMBL/GenBank/DDBJ whole genome shotgun (WGS) entry which is preliminary data.</text>
</comment>
<dbReference type="SUPFAM" id="SSF52172">
    <property type="entry name" value="CheY-like"/>
    <property type="match status" value="1"/>
</dbReference>
<evidence type="ECO:0000313" key="4">
    <source>
        <dbReference type="EMBL" id="TQE95467.1"/>
    </source>
</evidence>
<dbReference type="InterPro" id="IPR050595">
    <property type="entry name" value="Bact_response_regulator"/>
</dbReference>
<dbReference type="InterPro" id="IPR001789">
    <property type="entry name" value="Sig_transdc_resp-reg_receiver"/>
</dbReference>
<dbReference type="EMBL" id="VIGC01000013">
    <property type="protein sequence ID" value="TQE95467.1"/>
    <property type="molecule type" value="Genomic_DNA"/>
</dbReference>
<dbReference type="PANTHER" id="PTHR44591">
    <property type="entry name" value="STRESS RESPONSE REGULATOR PROTEIN 1"/>
    <property type="match status" value="1"/>
</dbReference>
<dbReference type="Proteomes" id="UP000317371">
    <property type="component" value="Unassembled WGS sequence"/>
</dbReference>
<keyword evidence="5" id="KW-1185">Reference proteome</keyword>
<dbReference type="OrthoDB" id="166303at2"/>
<proteinExistence type="predicted"/>
<sequence>MDLTDKNILVVEDNLAFLEVLRDVLEMEGYTVHVALNAAEGHSLIQGMRVDLLITDMLLPDGNGADLIAALQERSPATKIVAMSASTFHRVGPEQAAQDLGVDRVLAKPFDLDTLLDLVAELLSAGSTTGE</sequence>
<dbReference type="SMART" id="SM00448">
    <property type="entry name" value="REC"/>
    <property type="match status" value="1"/>
</dbReference>
<dbReference type="RefSeq" id="WP_141610286.1">
    <property type="nucleotide sequence ID" value="NZ_VIGC02000013.1"/>
</dbReference>
<dbReference type="CDD" id="cd00156">
    <property type="entry name" value="REC"/>
    <property type="match status" value="1"/>
</dbReference>
<evidence type="ECO:0000313" key="5">
    <source>
        <dbReference type="Proteomes" id="UP000317371"/>
    </source>
</evidence>
<reference evidence="4 5" key="1">
    <citation type="submission" date="2019-06" db="EMBL/GenBank/DDBJ databases">
        <title>Genome sequence of Litorilinea aerophila BAA-2444.</title>
        <authorList>
            <person name="Maclea K.S."/>
            <person name="Maurais E.G."/>
            <person name="Iannazzi L.C."/>
        </authorList>
    </citation>
    <scope>NUCLEOTIDE SEQUENCE [LARGE SCALE GENOMIC DNA]</scope>
    <source>
        <strain evidence="4 5">ATCC BAA-2444</strain>
    </source>
</reference>
<evidence type="ECO:0000256" key="2">
    <source>
        <dbReference type="PROSITE-ProRule" id="PRU00169"/>
    </source>
</evidence>
<dbReference type="GO" id="GO:0000160">
    <property type="term" value="P:phosphorelay signal transduction system"/>
    <property type="evidence" value="ECO:0007669"/>
    <property type="project" value="InterPro"/>
</dbReference>
<organism evidence="4 5">
    <name type="scientific">Litorilinea aerophila</name>
    <dbReference type="NCBI Taxonomy" id="1204385"/>
    <lineage>
        <taxon>Bacteria</taxon>
        <taxon>Bacillati</taxon>
        <taxon>Chloroflexota</taxon>
        <taxon>Caldilineae</taxon>
        <taxon>Caldilineales</taxon>
        <taxon>Caldilineaceae</taxon>
        <taxon>Litorilinea</taxon>
    </lineage>
</organism>
<dbReference type="PROSITE" id="PS50110">
    <property type="entry name" value="RESPONSE_REGULATORY"/>
    <property type="match status" value="1"/>
</dbReference>
<gene>
    <name evidence="4" type="ORF">FKZ61_11520</name>
</gene>
<feature type="modified residue" description="4-aspartylphosphate" evidence="2">
    <location>
        <position position="56"/>
    </location>
</feature>
<keyword evidence="1 2" id="KW-0597">Phosphoprotein</keyword>
<dbReference type="InParanoid" id="A0A540VFG3"/>
<evidence type="ECO:0000256" key="1">
    <source>
        <dbReference type="ARBA" id="ARBA00022553"/>
    </source>
</evidence>